<gene>
    <name evidence="4" type="ORF">BW727_100081</name>
</gene>
<evidence type="ECO:0000256" key="2">
    <source>
        <dbReference type="ARBA" id="ARBA00022801"/>
    </source>
</evidence>
<dbReference type="EMBL" id="CP019728">
    <property type="protein sequence ID" value="AQS52491.1"/>
    <property type="molecule type" value="Genomic_DNA"/>
</dbReference>
<dbReference type="Proteomes" id="UP000188993">
    <property type="component" value="Chromosome"/>
</dbReference>
<protein>
    <recommendedName>
        <fullName evidence="3">HIRAN domain-containing protein</fullName>
    </recommendedName>
</protein>
<dbReference type="AlphaFoldDB" id="A0A1S6ILT6"/>
<dbReference type="GO" id="GO:0003676">
    <property type="term" value="F:nucleic acid binding"/>
    <property type="evidence" value="ECO:0007669"/>
    <property type="project" value="InterPro"/>
</dbReference>
<dbReference type="GO" id="GO:0016818">
    <property type="term" value="F:hydrolase activity, acting on acid anhydrides, in phosphorus-containing anhydrides"/>
    <property type="evidence" value="ECO:0007669"/>
    <property type="project" value="InterPro"/>
</dbReference>
<sequence length="657" mass="77783">MDKHVSIYDQILEKREDQPSLPYLFQNIEIAGREDTLYSLLTEGLPYSKKQDLADLCCKKIREAVDHNQENLLEEFLVKQPLHQFFMELRERIRVLIEVEYFTQKELHKLGMNLTRTSAHPEMVKLGIILLGFYPHDLTLKIFKLLGYHSEFTMYVSESIQHGHFRQNEILFDLVQHTSGYGRLAALFSLKPVTREQQKWVLKYAIKSHYLSSIYVNVSLQKVDIRNYLFSSELDEMNYHDFMYVVSYQELVDVTALSEQALTFMEKLVDKKILADRFIDLAGLVTMWLKIIDSWEEDYQYVDRHLQASNKLDDEWDKRFNRYEKITQTIEEFLSNSKWQHLVVKEMLNPTETDILIVNVLQFLEIKPDFQAFTPLLKRNPLGLNLLEFFLGQEAETYFHATSDYLFNLLSEQLFQFPLQFEQKTENGESYLAKVNVWLEALLENMLRRDFLDLEWCIKLLSYYNPYLRQLALQVLKKNKDEWEDDDTVLTALERLRDREENRKNKRLVFDLLDMNNHPLKIRKYLVVEHLVQYSLATDKKLLETNLVGMEYYDYPIPETPLKKGKLFQLAREKDNEYDKNAIGVTLENGCLLGYIPRMDNRILATLIDNGETLFARLESEDMDEEEILLQVFLRQKNGPISVPDSKTDNIVPFPQK</sequence>
<dbReference type="Pfam" id="PF08797">
    <property type="entry name" value="HIRAN"/>
    <property type="match status" value="1"/>
</dbReference>
<evidence type="ECO:0000256" key="1">
    <source>
        <dbReference type="ARBA" id="ARBA00022723"/>
    </source>
</evidence>
<organism evidence="4 5">
    <name type="scientific">Jeotgalibaca dankookensis</name>
    <dbReference type="NCBI Taxonomy" id="708126"/>
    <lineage>
        <taxon>Bacteria</taxon>
        <taxon>Bacillati</taxon>
        <taxon>Bacillota</taxon>
        <taxon>Bacilli</taxon>
        <taxon>Lactobacillales</taxon>
        <taxon>Carnobacteriaceae</taxon>
        <taxon>Jeotgalibaca</taxon>
    </lineage>
</organism>
<dbReference type="InterPro" id="IPR014905">
    <property type="entry name" value="HIRAN"/>
</dbReference>
<keyword evidence="1" id="KW-0479">Metal-binding</keyword>
<keyword evidence="2" id="KW-0378">Hydrolase</keyword>
<dbReference type="KEGG" id="jda:BW727_100081"/>
<accession>A0A1S6ILT6</accession>
<dbReference type="RefSeq" id="WP_062470631.1">
    <property type="nucleotide sequence ID" value="NZ_BBYN01000022.1"/>
</dbReference>
<evidence type="ECO:0000313" key="4">
    <source>
        <dbReference type="EMBL" id="AQS52491.1"/>
    </source>
</evidence>
<proteinExistence type="predicted"/>
<name>A0A1S6ILT6_9LACT</name>
<dbReference type="SMART" id="SM00910">
    <property type="entry name" value="HIRAN"/>
    <property type="match status" value="1"/>
</dbReference>
<dbReference type="STRING" id="708126.BW727_100081"/>
<dbReference type="OrthoDB" id="1650885at2"/>
<evidence type="ECO:0000313" key="5">
    <source>
        <dbReference type="Proteomes" id="UP000188993"/>
    </source>
</evidence>
<reference evidence="4 5" key="1">
    <citation type="journal article" date="2014" name="Int. J. Syst. Evol. Microbiol.">
        <title>Jeotgalibaca dankookensis gen. nov., sp. nov., a member of the family Carnobacteriaceae, isolated from seujeot (Korean traditional food).</title>
        <authorList>
            <person name="Lee D.G."/>
            <person name="Trujillo M.E."/>
            <person name="Kang H."/>
            <person name="Ahn T.Y."/>
        </authorList>
    </citation>
    <scope>NUCLEOTIDE SEQUENCE [LARGE SCALE GENOMIC DNA]</scope>
    <source>
        <strain evidence="4 5">EX-07</strain>
    </source>
</reference>
<dbReference type="Gene3D" id="3.30.70.2330">
    <property type="match status" value="1"/>
</dbReference>
<feature type="domain" description="HIRAN" evidence="3">
    <location>
        <begin position="540"/>
        <end position="636"/>
    </location>
</feature>
<keyword evidence="5" id="KW-1185">Reference proteome</keyword>
<dbReference type="GO" id="GO:0008270">
    <property type="term" value="F:zinc ion binding"/>
    <property type="evidence" value="ECO:0007669"/>
    <property type="project" value="InterPro"/>
</dbReference>
<evidence type="ECO:0000259" key="3">
    <source>
        <dbReference type="SMART" id="SM00910"/>
    </source>
</evidence>